<dbReference type="InterPro" id="IPR002528">
    <property type="entry name" value="MATE_fam"/>
</dbReference>
<feature type="transmembrane region" description="Helical" evidence="2">
    <location>
        <begin position="343"/>
        <end position="367"/>
    </location>
</feature>
<organism evidence="3 4">
    <name type="scientific">Tieghemiomyces parasiticus</name>
    <dbReference type="NCBI Taxonomy" id="78921"/>
    <lineage>
        <taxon>Eukaryota</taxon>
        <taxon>Fungi</taxon>
        <taxon>Fungi incertae sedis</taxon>
        <taxon>Zoopagomycota</taxon>
        <taxon>Kickxellomycotina</taxon>
        <taxon>Dimargaritomycetes</taxon>
        <taxon>Dimargaritales</taxon>
        <taxon>Dimargaritaceae</taxon>
        <taxon>Tieghemiomyces</taxon>
    </lineage>
</organism>
<keyword evidence="2" id="KW-0812">Transmembrane</keyword>
<feature type="transmembrane region" description="Helical" evidence="2">
    <location>
        <begin position="446"/>
        <end position="464"/>
    </location>
</feature>
<feature type="transmembrane region" description="Helical" evidence="2">
    <location>
        <begin position="280"/>
        <end position="305"/>
    </location>
</feature>
<keyword evidence="4" id="KW-1185">Reference proteome</keyword>
<keyword evidence="2" id="KW-1133">Transmembrane helix</keyword>
<name>A0A9W8DVC2_9FUNG</name>
<accession>A0A9W8DVC2</accession>
<gene>
    <name evidence="3" type="primary">ERC1_6</name>
    <name evidence="3" type="ORF">IWQ60_004641</name>
</gene>
<proteinExistence type="inferred from homology"/>
<evidence type="ECO:0000256" key="1">
    <source>
        <dbReference type="ARBA" id="ARBA00010199"/>
    </source>
</evidence>
<reference evidence="3" key="1">
    <citation type="submission" date="2022-07" db="EMBL/GenBank/DDBJ databases">
        <title>Phylogenomic reconstructions and comparative analyses of Kickxellomycotina fungi.</title>
        <authorList>
            <person name="Reynolds N.K."/>
            <person name="Stajich J.E."/>
            <person name="Barry K."/>
            <person name="Grigoriev I.V."/>
            <person name="Crous P."/>
            <person name="Smith M.E."/>
        </authorList>
    </citation>
    <scope>NUCLEOTIDE SEQUENCE</scope>
    <source>
        <strain evidence="3">RSA 861</strain>
    </source>
</reference>
<dbReference type="GO" id="GO:0015297">
    <property type="term" value="F:antiporter activity"/>
    <property type="evidence" value="ECO:0007669"/>
    <property type="project" value="InterPro"/>
</dbReference>
<dbReference type="EMBL" id="JANBPT010000229">
    <property type="protein sequence ID" value="KAJ1925307.1"/>
    <property type="molecule type" value="Genomic_DNA"/>
</dbReference>
<dbReference type="GO" id="GO:0042910">
    <property type="term" value="F:xenobiotic transmembrane transporter activity"/>
    <property type="evidence" value="ECO:0007669"/>
    <property type="project" value="InterPro"/>
</dbReference>
<evidence type="ECO:0000313" key="4">
    <source>
        <dbReference type="Proteomes" id="UP001150569"/>
    </source>
</evidence>
<feature type="transmembrane region" description="Helical" evidence="2">
    <location>
        <begin position="225"/>
        <end position="242"/>
    </location>
</feature>
<comment type="similarity">
    <text evidence="1">Belongs to the multi antimicrobial extrusion (MATE) (TC 2.A.66.1) family.</text>
</comment>
<dbReference type="PANTHER" id="PTHR11206">
    <property type="entry name" value="MULTIDRUG RESISTANCE PROTEIN"/>
    <property type="match status" value="1"/>
</dbReference>
<dbReference type="Pfam" id="PF01554">
    <property type="entry name" value="MatE"/>
    <property type="match status" value="2"/>
</dbReference>
<feature type="transmembrane region" description="Helical" evidence="2">
    <location>
        <begin position="405"/>
        <end position="426"/>
    </location>
</feature>
<dbReference type="Proteomes" id="UP001150569">
    <property type="component" value="Unassembled WGS sequence"/>
</dbReference>
<feature type="transmembrane region" description="Helical" evidence="2">
    <location>
        <begin position="254"/>
        <end position="274"/>
    </location>
</feature>
<dbReference type="OrthoDB" id="2126698at2759"/>
<evidence type="ECO:0000313" key="3">
    <source>
        <dbReference type="EMBL" id="KAJ1925307.1"/>
    </source>
</evidence>
<comment type="caution">
    <text evidence="3">The sequence shown here is derived from an EMBL/GenBank/DDBJ whole genome shotgun (WGS) entry which is preliminary data.</text>
</comment>
<feature type="transmembrane region" description="Helical" evidence="2">
    <location>
        <begin position="183"/>
        <end position="205"/>
    </location>
</feature>
<evidence type="ECO:0000256" key="2">
    <source>
        <dbReference type="SAM" id="Phobius"/>
    </source>
</evidence>
<dbReference type="AlphaFoldDB" id="A0A9W8DVC2"/>
<dbReference type="GO" id="GO:0016020">
    <property type="term" value="C:membrane"/>
    <property type="evidence" value="ECO:0007669"/>
    <property type="project" value="InterPro"/>
</dbReference>
<keyword evidence="2" id="KW-0472">Membrane</keyword>
<feature type="transmembrane region" description="Helical" evidence="2">
    <location>
        <begin position="476"/>
        <end position="495"/>
    </location>
</feature>
<sequence>MSGPKASSSLTRRHSECSQSGSEVSTLYVVSEDFVEPSAAKSSGISLLGNDGVVGFAPIVVSSFLPADQSATERTALLSASSDELTFDAPEKWTWRDLGREAVVLGWLGVPMSVSYASKILEILVPGMVLGRLGAEAIVTWALSNSIASFTATGPLLGLLSALDTLCSQASTGSSRPGLSGIYLQRCVLLCLVAFLPSAILWWNIHPVLIYLKQDPAIIGMITRYLRYESICFLFTIMFEAVKKFFIAQGFHYAISLIQTLNTPVNLVCTYVLVVHPTTSIGIVGIPASIAVANALGFLMAIVWFKAYGGSRGWTGLSWDAFRGWRQVARLAIPGAFMTSSDVVVLSLMTMAASLLGPVTLASHAVAKMTMEMLGIVQLGLITVTANRVGNLLGLAQPHRARNTAYAALLGGTGISVGLATLFYTLRHKWSYIFNPDPQVNAVVQRLVPILAVNLIFLVLALLSKAVLGGQGRPKIGAYMHLVVYYLAVIPFGLFTLYCTTWGLTGLWTALLLASSLMASGLLYFVLHSDWSSEVRKCKTRLAHDEHYRLPPPDVASV</sequence>
<feature type="transmembrane region" description="Helical" evidence="2">
    <location>
        <begin position="507"/>
        <end position="527"/>
    </location>
</feature>
<protein>
    <submittedName>
        <fullName evidence="3">Ethionine resistance protein</fullName>
    </submittedName>
</protein>